<feature type="transmembrane region" description="Helical" evidence="1">
    <location>
        <begin position="213"/>
        <end position="232"/>
    </location>
</feature>
<gene>
    <name evidence="2" type="ORF">HMPREF9440_01887</name>
</gene>
<feature type="transmembrane region" description="Helical" evidence="1">
    <location>
        <begin position="175"/>
        <end position="192"/>
    </location>
</feature>
<sequence length="409" mass="44885">MSITWILPVSLVLIVVLIRRKIPIGLSILAGGFLMWATLGGTFLNLWEAVLATVEKPRTYDLLFALYFVMCLEIQLRRSGTLQGMVAALNRIFHSTKVTIASMPAFLGLLPSMGGARFSAPIVEQACKGHEVPAESKAAINFWFRHIFEFCNPIIPGMLLACGIVGIHISDLAVHLFWLTVFAYAAGWFILVRPLKIHEPERTPMSSEDRRKYALDITLAFLPIFANIFLMIAFGLPAAVSMGIVVAGMVPVLMIFHRKVDVGEIVKGAFDWRLLLNIVAIFYFIEILTASGIIDQITAMFRAMPFPVPVILTMTSFVIGILTGLSQGHVAMVMPIVAALAPGDLILTGAVLVFGVAGQMITPTHVCLTITVDYFKSDFLKTLIPIVILEVILLTVFTAWTLVSTGYFA</sequence>
<evidence type="ECO:0000313" key="2">
    <source>
        <dbReference type="EMBL" id="EHY30746.1"/>
    </source>
</evidence>
<reference evidence="2 3" key="1">
    <citation type="submission" date="2011-11" db="EMBL/GenBank/DDBJ databases">
        <authorList>
            <person name="Weinstock G."/>
            <person name="Sodergren E."/>
            <person name="Clifton S."/>
            <person name="Fulton L."/>
            <person name="Fulton B."/>
            <person name="Courtney L."/>
            <person name="Fronick C."/>
            <person name="Harrison M."/>
            <person name="Strong C."/>
            <person name="Farmer C."/>
            <person name="Delahaunty K."/>
            <person name="Markovic C."/>
            <person name="Hall O."/>
            <person name="Minx P."/>
            <person name="Tomlinson C."/>
            <person name="Mitreva M."/>
            <person name="Hou S."/>
            <person name="Chen J."/>
            <person name="Wollam A."/>
            <person name="Pepin K.H."/>
            <person name="Johnson M."/>
            <person name="Bhonagiri V."/>
            <person name="Zhang X."/>
            <person name="Suruliraj S."/>
            <person name="Warren W."/>
            <person name="Chinwalla A."/>
            <person name="Mardis E.R."/>
            <person name="Wilson R.K."/>
        </authorList>
    </citation>
    <scope>NUCLEOTIDE SEQUENCE [LARGE SCALE GENOMIC DNA]</scope>
    <source>
        <strain evidence="2 3">YIT 11816</strain>
    </source>
</reference>
<dbReference type="HOGENOM" id="CLU_056143_0_0_4"/>
<dbReference type="InterPro" id="IPR007294">
    <property type="entry name" value="DUF401"/>
</dbReference>
<keyword evidence="1" id="KW-1133">Transmembrane helix</keyword>
<evidence type="ECO:0008006" key="4">
    <source>
        <dbReference type="Google" id="ProtNLM"/>
    </source>
</evidence>
<feature type="transmembrane region" description="Helical" evidence="1">
    <location>
        <begin position="337"/>
        <end position="362"/>
    </location>
</feature>
<feature type="transmembrane region" description="Helical" evidence="1">
    <location>
        <begin position="6"/>
        <end position="22"/>
    </location>
</feature>
<feature type="transmembrane region" description="Helical" evidence="1">
    <location>
        <begin position="59"/>
        <end position="76"/>
    </location>
</feature>
<feature type="transmembrane region" description="Helical" evidence="1">
    <location>
        <begin position="274"/>
        <end position="294"/>
    </location>
</feature>
<dbReference type="Proteomes" id="UP000004956">
    <property type="component" value="Unassembled WGS sequence"/>
</dbReference>
<dbReference type="PANTHER" id="PTHR39556">
    <property type="entry name" value="PROTEIN, PUTATIVE-RELATED"/>
    <property type="match status" value="1"/>
</dbReference>
<feature type="transmembrane region" description="Helical" evidence="1">
    <location>
        <begin position="29"/>
        <end position="47"/>
    </location>
</feature>
<dbReference type="PATRIC" id="fig|762967.3.peg.1488"/>
<feature type="transmembrane region" description="Helical" evidence="1">
    <location>
        <begin position="382"/>
        <end position="403"/>
    </location>
</feature>
<accession>H3KGK7</accession>
<organism evidence="2 3">
    <name type="scientific">Sutterella parvirubra YIT 11816</name>
    <dbReference type="NCBI Taxonomy" id="762967"/>
    <lineage>
        <taxon>Bacteria</taxon>
        <taxon>Pseudomonadati</taxon>
        <taxon>Pseudomonadota</taxon>
        <taxon>Betaproteobacteria</taxon>
        <taxon>Burkholderiales</taxon>
        <taxon>Sutterellaceae</taxon>
        <taxon>Sutterella</taxon>
    </lineage>
</organism>
<feature type="transmembrane region" description="Helical" evidence="1">
    <location>
        <begin position="238"/>
        <end position="256"/>
    </location>
</feature>
<feature type="transmembrane region" description="Helical" evidence="1">
    <location>
        <begin position="150"/>
        <end position="169"/>
    </location>
</feature>
<feature type="transmembrane region" description="Helical" evidence="1">
    <location>
        <begin position="306"/>
        <end position="325"/>
    </location>
</feature>
<comment type="caution">
    <text evidence="2">The sequence shown here is derived from an EMBL/GenBank/DDBJ whole genome shotgun (WGS) entry which is preliminary data.</text>
</comment>
<dbReference type="AlphaFoldDB" id="H3KGK7"/>
<dbReference type="OrthoDB" id="367235at2"/>
<proteinExistence type="predicted"/>
<dbReference type="Pfam" id="PF04165">
    <property type="entry name" value="DUF401"/>
    <property type="match status" value="1"/>
</dbReference>
<protein>
    <recommendedName>
        <fullName evidence="4">Citrate transporter</fullName>
    </recommendedName>
</protein>
<dbReference type="PANTHER" id="PTHR39556:SF1">
    <property type="entry name" value="PROTEIN, PUTATIVE-RELATED"/>
    <property type="match status" value="1"/>
</dbReference>
<keyword evidence="1" id="KW-0472">Membrane</keyword>
<dbReference type="STRING" id="762967.HMPREF9440_01887"/>
<dbReference type="EMBL" id="AFBQ01000283">
    <property type="protein sequence ID" value="EHY30746.1"/>
    <property type="molecule type" value="Genomic_DNA"/>
</dbReference>
<evidence type="ECO:0000256" key="1">
    <source>
        <dbReference type="SAM" id="Phobius"/>
    </source>
</evidence>
<evidence type="ECO:0000313" key="3">
    <source>
        <dbReference type="Proteomes" id="UP000004956"/>
    </source>
</evidence>
<keyword evidence="3" id="KW-1185">Reference proteome</keyword>
<name>H3KGK7_9BURK</name>
<dbReference type="RefSeq" id="WP_008543042.1">
    <property type="nucleotide sequence ID" value="NZ_JH605000.1"/>
</dbReference>
<keyword evidence="1" id="KW-0812">Transmembrane</keyword>